<proteinExistence type="predicted"/>
<dbReference type="PANTHER" id="PTHR15204">
    <property type="entry name" value="LARGE PROLINE-RICH PROTEIN BAG6"/>
    <property type="match status" value="1"/>
</dbReference>
<feature type="compositionally biased region" description="Basic and acidic residues" evidence="1">
    <location>
        <begin position="684"/>
        <end position="695"/>
    </location>
</feature>
<feature type="region of interest" description="Disordered" evidence="1">
    <location>
        <begin position="668"/>
        <end position="753"/>
    </location>
</feature>
<dbReference type="GO" id="GO:0051787">
    <property type="term" value="F:misfolded protein binding"/>
    <property type="evidence" value="ECO:0007669"/>
    <property type="project" value="TreeGrafter"/>
</dbReference>
<dbReference type="InterPro" id="IPR029071">
    <property type="entry name" value="Ubiquitin-like_domsf"/>
</dbReference>
<feature type="domain" description="Ubiquitin-like" evidence="2">
    <location>
        <begin position="85"/>
        <end position="145"/>
    </location>
</feature>
<evidence type="ECO:0000256" key="1">
    <source>
        <dbReference type="SAM" id="MobiDB-lite"/>
    </source>
</evidence>
<comment type="caution">
    <text evidence="3">The sequence shown here is derived from an EMBL/GenBank/DDBJ whole genome shotgun (WGS) entry which is preliminary data.</text>
</comment>
<dbReference type="Pfam" id="PF00240">
    <property type="entry name" value="ubiquitin"/>
    <property type="match status" value="1"/>
</dbReference>
<dbReference type="SMART" id="SM00213">
    <property type="entry name" value="UBQ"/>
    <property type="match status" value="1"/>
</dbReference>
<reference evidence="3 4" key="1">
    <citation type="submission" date="2020-08" db="EMBL/GenBank/DDBJ databases">
        <title>Plant Genome Project.</title>
        <authorList>
            <person name="Zhang R.-G."/>
        </authorList>
    </citation>
    <scope>NUCLEOTIDE SEQUENCE [LARGE SCALE GENOMIC DNA]</scope>
    <source>
        <tissue evidence="3">Rhizome</tissue>
    </source>
</reference>
<feature type="compositionally biased region" description="Polar residues" evidence="1">
    <location>
        <begin position="561"/>
        <end position="577"/>
    </location>
</feature>
<dbReference type="AlphaFoldDB" id="A0A8J5GSX3"/>
<organism evidence="3 4">
    <name type="scientific">Zingiber officinale</name>
    <name type="common">Ginger</name>
    <name type="synonym">Amomum zingiber</name>
    <dbReference type="NCBI Taxonomy" id="94328"/>
    <lineage>
        <taxon>Eukaryota</taxon>
        <taxon>Viridiplantae</taxon>
        <taxon>Streptophyta</taxon>
        <taxon>Embryophyta</taxon>
        <taxon>Tracheophyta</taxon>
        <taxon>Spermatophyta</taxon>
        <taxon>Magnoliopsida</taxon>
        <taxon>Liliopsida</taxon>
        <taxon>Zingiberales</taxon>
        <taxon>Zingiberaceae</taxon>
        <taxon>Zingiber</taxon>
    </lineage>
</organism>
<evidence type="ECO:0000313" key="4">
    <source>
        <dbReference type="Proteomes" id="UP000734854"/>
    </source>
</evidence>
<feature type="compositionally biased region" description="Low complexity" evidence="1">
    <location>
        <begin position="739"/>
        <end position="750"/>
    </location>
</feature>
<dbReference type="PANTHER" id="PTHR15204:SF5">
    <property type="entry name" value="LARGE PROLINE-RICH PROTEIN BAG6 ISOFORM X1"/>
    <property type="match status" value="1"/>
</dbReference>
<feature type="region of interest" description="Disordered" evidence="1">
    <location>
        <begin position="536"/>
        <end position="608"/>
    </location>
</feature>
<dbReference type="PROSITE" id="PS50053">
    <property type="entry name" value="UBIQUITIN_2"/>
    <property type="match status" value="1"/>
</dbReference>
<feature type="region of interest" description="Disordered" evidence="1">
    <location>
        <begin position="180"/>
        <end position="209"/>
    </location>
</feature>
<feature type="compositionally biased region" description="Polar residues" evidence="1">
    <location>
        <begin position="592"/>
        <end position="603"/>
    </location>
</feature>
<dbReference type="SUPFAM" id="SSF54236">
    <property type="entry name" value="Ubiquitin-like"/>
    <property type="match status" value="1"/>
</dbReference>
<evidence type="ECO:0000313" key="3">
    <source>
        <dbReference type="EMBL" id="KAG6512167.1"/>
    </source>
</evidence>
<sequence length="931" mass="99264">MEIITGRAPFRVLSRIGGGFETAGARKERIQKREAWSIRLFSAPFQEEQGKEEDIDPFAGFEIRMATDQSKCSTSGIGESSDSTIQINVKSLDSQIYTFSLNRDTPIPSLKEKVASASGIPVEQQRLIFRGKVLKDDHLLSDYRILYFLFLVRYLGCGTKHYLEDGHTLHLVARPVEAQTQSGTVSGGQSHNNDQGTDSSTNSPPNRIGQVSHSVVLGTVNISDQREGMGLLPDIGRVVGAVLQSIGAGILSPAGANNTPSVAVVIPDSLRTLSDYINRMELILQNSGSQSSAPSNTQNIPRSDTTSLNGNRVPTPDVLGSVIDQARVLLSGNTATAFSHMAERLRREATSDPLVRSQIQTEAMHLGLVMQHLGAMLLELGRTTMMLRTGSSSDGSFVNSGPAVYISSTGPNPIMVQPSPPQLSSFFTGASPLISGPSNILNAGDLLRNINVHVLSGTSLAPSVSSSGARESTRDLNYTGRQNMEQANQTSNASGPLGNAAPMRGMTARTVVAAIPGRSPSEHSGSGPVLSVLFPVHVGSQPSNPTPSTSSQNSHPSIISGTQPATAQTVQHSSSESAIVPQVVAQEHTQTDHSGTAPDQTNGCAPAKSISDTVGQQLVTEGSASRNSCENIVSDWTDNSLDSANKNIETHVPGISTAAGKQHSLITGGMGGSASSKPVNTLTTKEKSSEDKMKDIAQSSKSGGTDRTTPLGLGLGGLQPKKRRNVAKPIVKDGKSHDSSSVSQNQESISRGQELLRSIVSHVSDGNRDSMNMSSGPFPSAAFNQFARSINFVGQDSRERVNAGDLMSQVLGSPAFNNFLTNFGGVPSVSVNESEPESQSYNTIRPDERIHKSELQIDLHEAQQKIEQNDSPGSIFRAMLESAGGLYGEDNHEGLLQELGDDVELSNEYSEILHRHIQQRLTKEPESKEKF</sequence>
<feature type="compositionally biased region" description="Polar residues" evidence="1">
    <location>
        <begin position="673"/>
        <end position="683"/>
    </location>
</feature>
<dbReference type="EMBL" id="JACMSC010000008">
    <property type="protein sequence ID" value="KAG6512167.1"/>
    <property type="molecule type" value="Genomic_DNA"/>
</dbReference>
<dbReference type="Proteomes" id="UP000734854">
    <property type="component" value="Unassembled WGS sequence"/>
</dbReference>
<dbReference type="InterPro" id="IPR019954">
    <property type="entry name" value="Ubiquitin_CS"/>
</dbReference>
<protein>
    <recommendedName>
        <fullName evidence="2">Ubiquitin-like domain-containing protein</fullName>
    </recommendedName>
</protein>
<accession>A0A8J5GSX3</accession>
<evidence type="ECO:0000259" key="2">
    <source>
        <dbReference type="PROSITE" id="PS50053"/>
    </source>
</evidence>
<feature type="compositionally biased region" description="Low complexity" evidence="1">
    <location>
        <begin position="540"/>
        <end position="560"/>
    </location>
</feature>
<dbReference type="PROSITE" id="PS00299">
    <property type="entry name" value="UBIQUITIN_1"/>
    <property type="match status" value="1"/>
</dbReference>
<dbReference type="Gene3D" id="3.10.20.90">
    <property type="entry name" value="Phosphatidylinositol 3-kinase Catalytic Subunit, Chain A, domain 1"/>
    <property type="match status" value="1"/>
</dbReference>
<feature type="compositionally biased region" description="Polar residues" evidence="1">
    <location>
        <begin position="286"/>
        <end position="312"/>
    </location>
</feature>
<dbReference type="GO" id="GO:0071818">
    <property type="term" value="C:BAT3 complex"/>
    <property type="evidence" value="ECO:0007669"/>
    <property type="project" value="TreeGrafter"/>
</dbReference>
<keyword evidence="4" id="KW-1185">Reference proteome</keyword>
<dbReference type="GO" id="GO:0036503">
    <property type="term" value="P:ERAD pathway"/>
    <property type="evidence" value="ECO:0007669"/>
    <property type="project" value="TreeGrafter"/>
</dbReference>
<name>A0A8J5GSX3_ZINOF</name>
<dbReference type="InterPro" id="IPR000626">
    <property type="entry name" value="Ubiquitin-like_dom"/>
</dbReference>
<gene>
    <name evidence="3" type="ORF">ZIOFF_030262</name>
</gene>
<feature type="compositionally biased region" description="Polar residues" evidence="1">
    <location>
        <begin position="697"/>
        <end position="708"/>
    </location>
</feature>
<feature type="region of interest" description="Disordered" evidence="1">
    <location>
        <begin position="286"/>
        <end position="313"/>
    </location>
</feature>
<dbReference type="GO" id="GO:0031593">
    <property type="term" value="F:polyubiquitin modification-dependent protein binding"/>
    <property type="evidence" value="ECO:0007669"/>
    <property type="project" value="TreeGrafter"/>
</dbReference>